<sequence>MFHNPSAASWSYTGPSSHPSVEPFHRTLPNYTVTPLTPLPSLAKHLGLGHVLLKDESNRLGLPAFKILGASWAIHRAIASKCTLPLTATLDEVGAAARKEGVELVACTEGNWGRAVARMAGYLGVKAVIFVPEFMDEATRGKIGREGAEVRVVEGDYDDSVAKAREEVEGKGGMLVMDVSWEGYTEIPEWVVEGYTTMLTETDKQLEDMSIGTVTHAIASVGVGSWAQAVITHYKSSSPYSSYSPSATVIAVEPDTAASLRASLDRGKITPIQTRHTICNGMNCGTTSMTAWEVLKKGVDVCVAVKDIDVHRDLLELHDLGVKNGPCGAATLTALKKVCGDAEMKEKLGLAEESVVVLFSTEGERAYDVPVGA</sequence>
<dbReference type="InterPro" id="IPR036052">
    <property type="entry name" value="TrpB-like_PALP_sf"/>
</dbReference>
<evidence type="ECO:0000259" key="1">
    <source>
        <dbReference type="Pfam" id="PF00291"/>
    </source>
</evidence>
<keyword evidence="3" id="KW-1185">Reference proteome</keyword>
<evidence type="ECO:0000313" key="2">
    <source>
        <dbReference type="EMBL" id="KAG9190054.1"/>
    </source>
</evidence>
<dbReference type="GO" id="GO:0008838">
    <property type="term" value="F:diaminopropionate ammonia-lyase activity"/>
    <property type="evidence" value="ECO:0007669"/>
    <property type="project" value="UniProtKB-EC"/>
</dbReference>
<dbReference type="Pfam" id="PF00291">
    <property type="entry name" value="PALP"/>
    <property type="match status" value="1"/>
</dbReference>
<reference evidence="2" key="1">
    <citation type="submission" date="2021-07" db="EMBL/GenBank/DDBJ databases">
        <title>Genome Resource of American Ginseng Black Spot Pathogen Alternaria panax.</title>
        <authorList>
            <person name="Qiu C."/>
            <person name="Wang W."/>
            <person name="Liu Z."/>
        </authorList>
    </citation>
    <scope>NUCLEOTIDE SEQUENCE</scope>
    <source>
        <strain evidence="2">BNCC115425</strain>
    </source>
</reference>
<dbReference type="SUPFAM" id="SSF53686">
    <property type="entry name" value="Tryptophan synthase beta subunit-like PLP-dependent enzymes"/>
    <property type="match status" value="1"/>
</dbReference>
<proteinExistence type="predicted"/>
<accession>A0AAD4FM35</accession>
<dbReference type="PANTHER" id="PTHR42937">
    <property type="match status" value="1"/>
</dbReference>
<evidence type="ECO:0000313" key="3">
    <source>
        <dbReference type="Proteomes" id="UP001199106"/>
    </source>
</evidence>
<dbReference type="EC" id="4.3.1.15" evidence="2"/>
<dbReference type="NCBIfam" id="NF006058">
    <property type="entry name" value="PRK08206.1"/>
    <property type="match status" value="1"/>
</dbReference>
<dbReference type="Proteomes" id="UP001199106">
    <property type="component" value="Unassembled WGS sequence"/>
</dbReference>
<dbReference type="Gene3D" id="3.40.50.1100">
    <property type="match status" value="2"/>
</dbReference>
<organism evidence="2 3">
    <name type="scientific">Alternaria panax</name>
    <dbReference type="NCBI Taxonomy" id="48097"/>
    <lineage>
        <taxon>Eukaryota</taxon>
        <taxon>Fungi</taxon>
        <taxon>Dikarya</taxon>
        <taxon>Ascomycota</taxon>
        <taxon>Pezizomycotina</taxon>
        <taxon>Dothideomycetes</taxon>
        <taxon>Pleosporomycetidae</taxon>
        <taxon>Pleosporales</taxon>
        <taxon>Pleosporineae</taxon>
        <taxon>Pleosporaceae</taxon>
        <taxon>Alternaria</taxon>
        <taxon>Alternaria sect. Panax</taxon>
    </lineage>
</organism>
<dbReference type="InterPro" id="IPR001926">
    <property type="entry name" value="TrpB-like_PALP"/>
</dbReference>
<comment type="caution">
    <text evidence="2">The sequence shown here is derived from an EMBL/GenBank/DDBJ whole genome shotgun (WGS) entry which is preliminary data.</text>
</comment>
<feature type="domain" description="Tryptophan synthase beta chain-like PALP" evidence="1">
    <location>
        <begin position="29"/>
        <end position="360"/>
    </location>
</feature>
<dbReference type="AlphaFoldDB" id="A0AAD4FM35"/>
<protein>
    <submittedName>
        <fullName evidence="2">Diaminopropionate ammonia-lyase</fullName>
        <ecNumber evidence="2">4.3.1.15</ecNumber>
    </submittedName>
</protein>
<keyword evidence="2" id="KW-0456">Lyase</keyword>
<dbReference type="EMBL" id="JAANER010000004">
    <property type="protein sequence ID" value="KAG9190054.1"/>
    <property type="molecule type" value="Genomic_DNA"/>
</dbReference>
<name>A0AAD4FM35_9PLEO</name>
<gene>
    <name evidence="2" type="ORF">G6011_08142</name>
</gene>
<dbReference type="PANTHER" id="PTHR42937:SF1">
    <property type="entry name" value="DIAMINOPROPIONATE AMMONIA-LYASE"/>
    <property type="match status" value="1"/>
</dbReference>